<dbReference type="GO" id="GO:0061711">
    <property type="term" value="F:tRNA N(6)-L-threonylcarbamoyladenine synthase activity"/>
    <property type="evidence" value="ECO:0007669"/>
    <property type="project" value="UniProtKB-EC"/>
</dbReference>
<comment type="subcellular location">
    <subcellularLocation>
        <location evidence="7">Cytoplasm</location>
    </subcellularLocation>
</comment>
<reference evidence="9 10" key="1">
    <citation type="submission" date="2018-01" db="EMBL/GenBank/DDBJ databases">
        <title>Metagenomic assembled genomes from two thermal pools in the Uzon Caldera, Kamchatka, Russia.</title>
        <authorList>
            <person name="Wilkins L."/>
            <person name="Ettinger C."/>
        </authorList>
    </citation>
    <scope>NUCLEOTIDE SEQUENCE [LARGE SCALE GENOMIC DNA]</scope>
    <source>
        <strain evidence="9">ZAV-05</strain>
    </source>
</reference>
<evidence type="ECO:0000256" key="7">
    <source>
        <dbReference type="HAMAP-Rule" id="MF_01445"/>
    </source>
</evidence>
<evidence type="ECO:0000313" key="10">
    <source>
        <dbReference type="Proteomes" id="UP000242881"/>
    </source>
</evidence>
<dbReference type="RefSeq" id="WP_424605591.1">
    <property type="nucleotide sequence ID" value="NZ_JBNAVA010000005.1"/>
</dbReference>
<feature type="binding site" evidence="7">
    <location>
        <position position="183"/>
    </location>
    <ligand>
        <name>substrate</name>
    </ligand>
</feature>
<feature type="binding site" evidence="7">
    <location>
        <position position="291"/>
    </location>
    <ligand>
        <name>Fe cation</name>
        <dbReference type="ChEBI" id="CHEBI:24875"/>
    </ligand>
</feature>
<evidence type="ECO:0000256" key="1">
    <source>
        <dbReference type="ARBA" id="ARBA00022679"/>
    </source>
</evidence>
<evidence type="ECO:0000256" key="3">
    <source>
        <dbReference type="ARBA" id="ARBA00022723"/>
    </source>
</evidence>
<dbReference type="InterPro" id="IPR000905">
    <property type="entry name" value="Gcp-like_dom"/>
</dbReference>
<dbReference type="PANTHER" id="PTHR11735">
    <property type="entry name" value="TRNA N6-ADENOSINE THREONYLCARBAMOYLTRANSFERASE"/>
    <property type="match status" value="1"/>
</dbReference>
<dbReference type="InterPro" id="IPR017861">
    <property type="entry name" value="KAE1/TsaD"/>
</dbReference>
<name>A0A2J6WH10_9BACT</name>
<dbReference type="FunFam" id="3.30.420.40:FF:000012">
    <property type="entry name" value="tRNA N6-adenosine threonylcarbamoyltransferase"/>
    <property type="match status" value="1"/>
</dbReference>
<evidence type="ECO:0000259" key="8">
    <source>
        <dbReference type="Pfam" id="PF00814"/>
    </source>
</evidence>
<dbReference type="HAMAP" id="MF_01445">
    <property type="entry name" value="TsaD"/>
    <property type="match status" value="1"/>
</dbReference>
<comment type="similarity">
    <text evidence="7">Belongs to the KAE1 / TsaD family.</text>
</comment>
<feature type="domain" description="Gcp-like" evidence="8">
    <location>
        <begin position="29"/>
        <end position="298"/>
    </location>
</feature>
<dbReference type="NCBIfam" id="TIGR00329">
    <property type="entry name" value="gcp_kae1"/>
    <property type="match status" value="1"/>
</dbReference>
<keyword evidence="2 7" id="KW-0819">tRNA processing</keyword>
<keyword evidence="4 7" id="KW-0408">Iron</keyword>
<feature type="binding site" evidence="7">
    <location>
        <position position="115"/>
    </location>
    <ligand>
        <name>Fe cation</name>
        <dbReference type="ChEBI" id="CHEBI:24875"/>
    </ligand>
</feature>
<dbReference type="EC" id="2.3.1.234" evidence="7"/>
<feature type="binding site" evidence="7">
    <location>
        <position position="266"/>
    </location>
    <ligand>
        <name>substrate</name>
    </ligand>
</feature>
<comment type="catalytic activity">
    <reaction evidence="6 7">
        <text>L-threonylcarbamoyladenylate + adenosine(37) in tRNA = N(6)-L-threonylcarbamoyladenosine(37) in tRNA + AMP + H(+)</text>
        <dbReference type="Rhea" id="RHEA:37059"/>
        <dbReference type="Rhea" id="RHEA-COMP:10162"/>
        <dbReference type="Rhea" id="RHEA-COMP:10163"/>
        <dbReference type="ChEBI" id="CHEBI:15378"/>
        <dbReference type="ChEBI" id="CHEBI:73682"/>
        <dbReference type="ChEBI" id="CHEBI:74411"/>
        <dbReference type="ChEBI" id="CHEBI:74418"/>
        <dbReference type="ChEBI" id="CHEBI:456215"/>
        <dbReference type="EC" id="2.3.1.234"/>
    </reaction>
</comment>
<dbReference type="PROSITE" id="PS01016">
    <property type="entry name" value="GLYCOPROTEASE"/>
    <property type="match status" value="1"/>
</dbReference>
<dbReference type="Pfam" id="PF00814">
    <property type="entry name" value="TsaD"/>
    <property type="match status" value="1"/>
</dbReference>
<dbReference type="InterPro" id="IPR017860">
    <property type="entry name" value="Peptidase_M22_CS"/>
</dbReference>
<feature type="binding site" evidence="7">
    <location>
        <position position="179"/>
    </location>
    <ligand>
        <name>substrate</name>
    </ligand>
</feature>
<feature type="binding site" evidence="7">
    <location>
        <position position="166"/>
    </location>
    <ligand>
        <name>substrate</name>
    </ligand>
</feature>
<gene>
    <name evidence="7 9" type="primary">tsaD</name>
    <name evidence="9" type="ORF">C0187_06665</name>
</gene>
<comment type="function">
    <text evidence="7">Required for the formation of a threonylcarbamoyl group on adenosine at position 37 (t(6)A37) in tRNAs that read codons beginning with adenine. Is involved in the transfer of the threonylcarbamoyl moiety of threonylcarbamoyl-AMP (TC-AMP) to the N6 group of A37, together with TsaE and TsaB. TsaD likely plays a direct catalytic role in this reaction.</text>
</comment>
<sequence length="324" mass="35422">MIVCGIETSCDETSVAIYDSKRNKFYSLVSSQVDIHSKFGGVVPEIASRNHALNVMPLFIDVLKMAGVSKEDINLIGVTKSPGLIGALFVGVSFAKGLAFGLKKPIVGVNHLFAHIVSTEIENDVKPPYLGVVISGGHTHIYLVDECYNLKLLSKTIDDAVGETFDKIAKFAGLPYPGGPFIEELAKKGDEDAVQLPIGLKGDNDFSFSGLKTHVINTITSNKFKLEDVAASFQRVVVDTLALKIDYALKRTGVDVVVVAGGVACNNYIRENLPKKLNMHCYFPSKKLCTDNGDMVAYAAYLLYRKRKFLSKFESALDIDEFIK</sequence>
<dbReference type="AlphaFoldDB" id="A0A2J6WH10"/>
<dbReference type="InterPro" id="IPR022450">
    <property type="entry name" value="TsaD"/>
</dbReference>
<comment type="caution">
    <text evidence="9">The sequence shown here is derived from an EMBL/GenBank/DDBJ whole genome shotgun (WGS) entry which is preliminary data.</text>
</comment>
<evidence type="ECO:0000256" key="4">
    <source>
        <dbReference type="ARBA" id="ARBA00023004"/>
    </source>
</evidence>
<keyword evidence="5 7" id="KW-0012">Acyltransferase</keyword>
<dbReference type="Gene3D" id="3.30.420.40">
    <property type="match status" value="2"/>
</dbReference>
<proteinExistence type="inferred from homology"/>
<keyword evidence="3 7" id="KW-0479">Metal-binding</keyword>
<evidence type="ECO:0000256" key="5">
    <source>
        <dbReference type="ARBA" id="ARBA00023315"/>
    </source>
</evidence>
<protein>
    <recommendedName>
        <fullName evidence="7">tRNA N6-adenosine threonylcarbamoyltransferase</fullName>
        <ecNumber evidence="7">2.3.1.234</ecNumber>
    </recommendedName>
    <alternativeName>
        <fullName evidence="7">N6-L-threonylcarbamoyladenine synthase</fullName>
        <shortName evidence="7">t(6)A synthase</shortName>
    </alternativeName>
    <alternativeName>
        <fullName evidence="7">t(6)A37 threonylcarbamoyladenosine biosynthesis protein TsaD</fullName>
    </alternativeName>
    <alternativeName>
        <fullName evidence="7">tRNA threonylcarbamoyladenosine biosynthesis protein TsaD</fullName>
    </alternativeName>
</protein>
<dbReference type="InterPro" id="IPR043129">
    <property type="entry name" value="ATPase_NBD"/>
</dbReference>
<dbReference type="Proteomes" id="UP000242881">
    <property type="component" value="Unassembled WGS sequence"/>
</dbReference>
<dbReference type="PANTHER" id="PTHR11735:SF6">
    <property type="entry name" value="TRNA N6-ADENOSINE THREONYLCARBAMOYLTRANSFERASE, MITOCHONDRIAL"/>
    <property type="match status" value="1"/>
</dbReference>
<feature type="binding site" evidence="7">
    <location>
        <position position="111"/>
    </location>
    <ligand>
        <name>Fe cation</name>
        <dbReference type="ChEBI" id="CHEBI:24875"/>
    </ligand>
</feature>
<keyword evidence="7" id="KW-0963">Cytoplasm</keyword>
<keyword evidence="1 7" id="KW-0808">Transferase</keyword>
<dbReference type="EMBL" id="PNIN01000067">
    <property type="protein sequence ID" value="PMP69629.1"/>
    <property type="molecule type" value="Genomic_DNA"/>
</dbReference>
<dbReference type="GO" id="GO:0002949">
    <property type="term" value="P:tRNA threonylcarbamoyladenosine modification"/>
    <property type="evidence" value="ECO:0007669"/>
    <property type="project" value="UniProtKB-UniRule"/>
</dbReference>
<dbReference type="NCBIfam" id="TIGR03723">
    <property type="entry name" value="T6A_TsaD_YgjD"/>
    <property type="match status" value="1"/>
</dbReference>
<organism evidence="9 10">
    <name type="scientific">Calditerrivibrio nitroreducens</name>
    <dbReference type="NCBI Taxonomy" id="477976"/>
    <lineage>
        <taxon>Bacteria</taxon>
        <taxon>Pseudomonadati</taxon>
        <taxon>Deferribacterota</taxon>
        <taxon>Deferribacteres</taxon>
        <taxon>Deferribacterales</taxon>
        <taxon>Calditerrivibrionaceae</taxon>
    </lineage>
</organism>
<dbReference type="SUPFAM" id="SSF53067">
    <property type="entry name" value="Actin-like ATPase domain"/>
    <property type="match status" value="2"/>
</dbReference>
<evidence type="ECO:0000256" key="6">
    <source>
        <dbReference type="ARBA" id="ARBA00048117"/>
    </source>
</evidence>
<comment type="cofactor">
    <cofactor evidence="7">
        <name>Fe(2+)</name>
        <dbReference type="ChEBI" id="CHEBI:29033"/>
    </cofactor>
    <text evidence="7">Binds 1 Fe(2+) ion per subunit.</text>
</comment>
<feature type="binding site" evidence="7">
    <location>
        <begin position="133"/>
        <end position="137"/>
    </location>
    <ligand>
        <name>substrate</name>
    </ligand>
</feature>
<dbReference type="PRINTS" id="PR00789">
    <property type="entry name" value="OSIALOPTASE"/>
</dbReference>
<dbReference type="GO" id="GO:0005737">
    <property type="term" value="C:cytoplasm"/>
    <property type="evidence" value="ECO:0007669"/>
    <property type="project" value="UniProtKB-SubCell"/>
</dbReference>
<accession>A0A2J6WH10</accession>
<dbReference type="GO" id="GO:0005506">
    <property type="term" value="F:iron ion binding"/>
    <property type="evidence" value="ECO:0007669"/>
    <property type="project" value="UniProtKB-UniRule"/>
</dbReference>
<evidence type="ECO:0000313" key="9">
    <source>
        <dbReference type="EMBL" id="PMP69629.1"/>
    </source>
</evidence>
<evidence type="ECO:0000256" key="2">
    <source>
        <dbReference type="ARBA" id="ARBA00022694"/>
    </source>
</evidence>